<dbReference type="InterPro" id="IPR013907">
    <property type="entry name" value="Sds3"/>
</dbReference>
<feature type="region of interest" description="Disordered" evidence="6">
    <location>
        <begin position="1"/>
        <end position="54"/>
    </location>
</feature>
<evidence type="ECO:0000256" key="6">
    <source>
        <dbReference type="SAM" id="MobiDB-lite"/>
    </source>
</evidence>
<evidence type="ECO:0000256" key="4">
    <source>
        <dbReference type="ARBA" id="ARBA00023163"/>
    </source>
</evidence>
<dbReference type="Pfam" id="PF08598">
    <property type="entry name" value="Sds3"/>
    <property type="match status" value="1"/>
</dbReference>
<name>A0A9W6U1A0_9STRA</name>
<evidence type="ECO:0000313" key="8">
    <source>
        <dbReference type="Proteomes" id="UP001165121"/>
    </source>
</evidence>
<evidence type="ECO:0000313" key="7">
    <source>
        <dbReference type="EMBL" id="GMF23590.1"/>
    </source>
</evidence>
<accession>A0A9W6U1A0</accession>
<keyword evidence="3" id="KW-0805">Transcription regulation</keyword>
<dbReference type="EMBL" id="BSXT01000291">
    <property type="protein sequence ID" value="GMF23590.1"/>
    <property type="molecule type" value="Genomic_DNA"/>
</dbReference>
<comment type="caution">
    <text evidence="7">The sequence shown here is derived from an EMBL/GenBank/DDBJ whole genome shotgun (WGS) entry which is preliminary data.</text>
</comment>
<dbReference type="GO" id="GO:0010468">
    <property type="term" value="P:regulation of gene expression"/>
    <property type="evidence" value="ECO:0007669"/>
    <property type="project" value="UniProtKB-ARBA"/>
</dbReference>
<evidence type="ECO:0000256" key="5">
    <source>
        <dbReference type="ARBA" id="ARBA00023242"/>
    </source>
</evidence>
<evidence type="ECO:0000256" key="2">
    <source>
        <dbReference type="ARBA" id="ARBA00022491"/>
    </source>
</evidence>
<keyword evidence="4" id="KW-0804">Transcription</keyword>
<sequence>MQVKLHARETVESRLPVEKQTPSARTESEPPGAPPPSAAPPQSSAAPRKCHDHPERQLQLCSHCPVAQRRPAAAFLELESLSAIPVVRRRYHAPARSPLQSTVAQSLFATLRSPLMMSTIVAEPPREAGMATPSTAVKSQAPAANGTKQPASEAAPEPMDVDEAQDKAPMQKTEVVANGKAKDASTPAAAAVEVAVTRNAESAAETSRKLVERTRRRLQIQMQYVENARRKILDETHPDMAERLQVFAEERDRRLRVAQQRSEYFQRGTNVIFDYECDEANSEYELHCEKLRQDMLEEIHHEMEILNDQRKGGHTFARTTTRKTRSTRNKNGTDSNFALDTAQKIKKRAGYVFQPLENKLGQSEIDHDVRELTNIYEATKKRRMDLDTGTPRITCSKAVDADTDNVLRLPQMVRSLLWPIICGITPTELLVLSEKGKYYRLVIMDIRQGRVVLTTLSSEQAASRDDLGDASP</sequence>
<feature type="region of interest" description="Disordered" evidence="6">
    <location>
        <begin position="130"/>
        <end position="164"/>
    </location>
</feature>
<proteinExistence type="predicted"/>
<gene>
    <name evidence="7" type="ORF">Pfra01_000376300</name>
</gene>
<evidence type="ECO:0000256" key="1">
    <source>
        <dbReference type="ARBA" id="ARBA00004123"/>
    </source>
</evidence>
<organism evidence="7 8">
    <name type="scientific">Phytophthora fragariaefolia</name>
    <dbReference type="NCBI Taxonomy" id="1490495"/>
    <lineage>
        <taxon>Eukaryota</taxon>
        <taxon>Sar</taxon>
        <taxon>Stramenopiles</taxon>
        <taxon>Oomycota</taxon>
        <taxon>Peronosporomycetes</taxon>
        <taxon>Peronosporales</taxon>
        <taxon>Peronosporaceae</taxon>
        <taxon>Phytophthora</taxon>
    </lineage>
</organism>
<protein>
    <submittedName>
        <fullName evidence="7">Unnamed protein product</fullName>
    </submittedName>
</protein>
<dbReference type="AlphaFoldDB" id="A0A9W6U1A0"/>
<comment type="subcellular location">
    <subcellularLocation>
        <location evidence="1">Nucleus</location>
    </subcellularLocation>
</comment>
<dbReference type="Proteomes" id="UP001165121">
    <property type="component" value="Unassembled WGS sequence"/>
</dbReference>
<keyword evidence="5" id="KW-0539">Nucleus</keyword>
<evidence type="ECO:0000256" key="3">
    <source>
        <dbReference type="ARBA" id="ARBA00023015"/>
    </source>
</evidence>
<keyword evidence="8" id="KW-1185">Reference proteome</keyword>
<dbReference type="SMART" id="SM01401">
    <property type="entry name" value="Sds3"/>
    <property type="match status" value="1"/>
</dbReference>
<feature type="compositionally biased region" description="Basic and acidic residues" evidence="6">
    <location>
        <begin position="1"/>
        <end position="17"/>
    </location>
</feature>
<dbReference type="GO" id="GO:0005654">
    <property type="term" value="C:nucleoplasm"/>
    <property type="evidence" value="ECO:0007669"/>
    <property type="project" value="UniProtKB-ARBA"/>
</dbReference>
<keyword evidence="2" id="KW-0678">Repressor</keyword>
<dbReference type="OrthoDB" id="162167at2759"/>
<reference evidence="7" key="1">
    <citation type="submission" date="2023-04" db="EMBL/GenBank/DDBJ databases">
        <title>Phytophthora fragariaefolia NBRC 109709.</title>
        <authorList>
            <person name="Ichikawa N."/>
            <person name="Sato H."/>
            <person name="Tonouchi N."/>
        </authorList>
    </citation>
    <scope>NUCLEOTIDE SEQUENCE</scope>
    <source>
        <strain evidence="7">NBRC 109709</strain>
    </source>
</reference>